<organism evidence="1 2">
    <name type="scientific">Croceibacterium salegens</name>
    <dbReference type="NCBI Taxonomy" id="1737568"/>
    <lineage>
        <taxon>Bacteria</taxon>
        <taxon>Pseudomonadati</taxon>
        <taxon>Pseudomonadota</taxon>
        <taxon>Alphaproteobacteria</taxon>
        <taxon>Sphingomonadales</taxon>
        <taxon>Erythrobacteraceae</taxon>
        <taxon>Croceibacterium</taxon>
    </lineage>
</organism>
<dbReference type="Proteomes" id="UP000433652">
    <property type="component" value="Unassembled WGS sequence"/>
</dbReference>
<protein>
    <submittedName>
        <fullName evidence="1">DUF2141 domain-containing protein</fullName>
    </submittedName>
</protein>
<dbReference type="AlphaFoldDB" id="A0A6I4SWM9"/>
<gene>
    <name evidence="1" type="ORF">GRI89_12775</name>
</gene>
<keyword evidence="2" id="KW-1185">Reference proteome</keyword>
<accession>A0A6I4SWM9</accession>
<dbReference type="Pfam" id="PF09912">
    <property type="entry name" value="DUF2141"/>
    <property type="match status" value="1"/>
</dbReference>
<name>A0A6I4SWM9_9SPHN</name>
<dbReference type="EMBL" id="WTYM01000052">
    <property type="protein sequence ID" value="MXO60411.1"/>
    <property type="molecule type" value="Genomic_DNA"/>
</dbReference>
<dbReference type="InterPro" id="IPR018673">
    <property type="entry name" value="DUF2141"/>
</dbReference>
<proteinExistence type="predicted"/>
<evidence type="ECO:0000313" key="1">
    <source>
        <dbReference type="EMBL" id="MXO60411.1"/>
    </source>
</evidence>
<reference evidence="1 2" key="1">
    <citation type="submission" date="2019-12" db="EMBL/GenBank/DDBJ databases">
        <title>Genomic-based taxomic classification of the family Erythrobacteraceae.</title>
        <authorList>
            <person name="Xu L."/>
        </authorList>
    </citation>
    <scope>NUCLEOTIDE SEQUENCE [LARGE SCALE GENOMIC DNA]</scope>
    <source>
        <strain evidence="1 2">MCCC 1K01500</strain>
    </source>
</reference>
<sequence length="162" mass="17226">MQLRPLLPVLGSTVRHRPRIVAAFGLSASALILTGAGAPGTDVRVTVTDLRSTKGLIQACLTPNPKHFPDCKGDSKAFALTVPAGEVVQLDFGHVPAGRYAIALLHDENGNGRADKALMLPREGFGFSRDAPLRMGPPTFASAAFEVGGEPVVQKIRMRYLL</sequence>
<dbReference type="OrthoDB" id="9788332at2"/>
<comment type="caution">
    <text evidence="1">The sequence shown here is derived from an EMBL/GenBank/DDBJ whole genome shotgun (WGS) entry which is preliminary data.</text>
</comment>
<evidence type="ECO:0000313" key="2">
    <source>
        <dbReference type="Proteomes" id="UP000433652"/>
    </source>
</evidence>